<evidence type="ECO:0000259" key="10">
    <source>
        <dbReference type="Pfam" id="PF06974"/>
    </source>
</evidence>
<dbReference type="GO" id="GO:0005886">
    <property type="term" value="C:plasma membrane"/>
    <property type="evidence" value="ECO:0007669"/>
    <property type="project" value="TreeGrafter"/>
</dbReference>
<protein>
    <submittedName>
        <fullName evidence="11">Wax ester synthase-like acyl-CoA acyltransferase domain-containing protein</fullName>
    </submittedName>
</protein>
<feature type="domain" description="O-acyltransferase WSD1-like N-terminal" evidence="9">
    <location>
        <begin position="6"/>
        <end position="187"/>
    </location>
</feature>
<evidence type="ECO:0000256" key="1">
    <source>
        <dbReference type="ARBA" id="ARBA00004771"/>
    </source>
</evidence>
<comment type="similarity">
    <text evidence="5">In the N-terminal section; belongs to the long-chain O-acyltransferase family.</text>
</comment>
<comment type="catalytic activity">
    <reaction evidence="6">
        <text>a long chain fatty alcohol + a fatty acyl-CoA = a long-chain alcohol wax ester + CoA</text>
        <dbReference type="Rhea" id="RHEA:38443"/>
        <dbReference type="ChEBI" id="CHEBI:17135"/>
        <dbReference type="ChEBI" id="CHEBI:57287"/>
        <dbReference type="ChEBI" id="CHEBI:77636"/>
        <dbReference type="ChEBI" id="CHEBI:235323"/>
        <dbReference type="EC" id="2.3.1.75"/>
    </reaction>
</comment>
<proteinExistence type="inferred from homology"/>
<comment type="pathway">
    <text evidence="1">Glycerolipid metabolism; triacylglycerol biosynthesis.</text>
</comment>
<evidence type="ECO:0000313" key="12">
    <source>
        <dbReference type="Proteomes" id="UP001209540"/>
    </source>
</evidence>
<name>A0AAD5K984_9FUNG</name>
<reference evidence="11" key="1">
    <citation type="journal article" date="2022" name="IScience">
        <title>Evolution of zygomycete secretomes and the origins of terrestrial fungal ecologies.</title>
        <authorList>
            <person name="Chang Y."/>
            <person name="Wang Y."/>
            <person name="Mondo S."/>
            <person name="Ahrendt S."/>
            <person name="Andreopoulos W."/>
            <person name="Barry K."/>
            <person name="Beard J."/>
            <person name="Benny G.L."/>
            <person name="Blankenship S."/>
            <person name="Bonito G."/>
            <person name="Cuomo C."/>
            <person name="Desiro A."/>
            <person name="Gervers K.A."/>
            <person name="Hundley H."/>
            <person name="Kuo A."/>
            <person name="LaButti K."/>
            <person name="Lang B.F."/>
            <person name="Lipzen A."/>
            <person name="O'Donnell K."/>
            <person name="Pangilinan J."/>
            <person name="Reynolds N."/>
            <person name="Sandor L."/>
            <person name="Smith M.E."/>
            <person name="Tsang A."/>
            <person name="Grigoriev I.V."/>
            <person name="Stajich J.E."/>
            <person name="Spatafora J.W."/>
        </authorList>
    </citation>
    <scope>NUCLEOTIDE SEQUENCE</scope>
    <source>
        <strain evidence="11">RSA 2281</strain>
    </source>
</reference>
<keyword evidence="3" id="KW-0808">Transferase</keyword>
<gene>
    <name evidence="11" type="ORF">BDA99DRAFT_532492</name>
</gene>
<evidence type="ECO:0000256" key="2">
    <source>
        <dbReference type="ARBA" id="ARBA00005189"/>
    </source>
</evidence>
<keyword evidence="12" id="KW-1185">Reference proteome</keyword>
<dbReference type="SUPFAM" id="SSF52777">
    <property type="entry name" value="CoA-dependent acyltransferases"/>
    <property type="match status" value="1"/>
</dbReference>
<dbReference type="GO" id="GO:0019432">
    <property type="term" value="P:triglyceride biosynthetic process"/>
    <property type="evidence" value="ECO:0007669"/>
    <property type="project" value="TreeGrafter"/>
</dbReference>
<comment type="catalytic activity">
    <reaction evidence="7">
        <text>an acyl-CoA + a 1,2-diacyl-sn-glycerol = a triacyl-sn-glycerol + CoA</text>
        <dbReference type="Rhea" id="RHEA:10868"/>
        <dbReference type="ChEBI" id="CHEBI:17815"/>
        <dbReference type="ChEBI" id="CHEBI:57287"/>
        <dbReference type="ChEBI" id="CHEBI:58342"/>
        <dbReference type="ChEBI" id="CHEBI:64615"/>
        <dbReference type="EC" id="2.3.1.20"/>
    </reaction>
</comment>
<dbReference type="GO" id="GO:0004144">
    <property type="term" value="F:diacylglycerol O-acyltransferase activity"/>
    <property type="evidence" value="ECO:0007669"/>
    <property type="project" value="UniProtKB-EC"/>
</dbReference>
<accession>A0AAD5K984</accession>
<dbReference type="AlphaFoldDB" id="A0AAD5K984"/>
<evidence type="ECO:0000256" key="4">
    <source>
        <dbReference type="ARBA" id="ARBA00023315"/>
    </source>
</evidence>
<evidence type="ECO:0000313" key="11">
    <source>
        <dbReference type="EMBL" id="KAI9275522.1"/>
    </source>
</evidence>
<dbReference type="EMBL" id="JAIXMP010000003">
    <property type="protein sequence ID" value="KAI9275522.1"/>
    <property type="molecule type" value="Genomic_DNA"/>
</dbReference>
<comment type="caution">
    <text evidence="11">The sequence shown here is derived from an EMBL/GenBank/DDBJ whole genome shotgun (WGS) entry which is preliminary data.</text>
</comment>
<dbReference type="InterPro" id="IPR004255">
    <property type="entry name" value="O-acyltransferase_WSD1_N"/>
</dbReference>
<evidence type="ECO:0000256" key="5">
    <source>
        <dbReference type="ARBA" id="ARBA00024360"/>
    </source>
</evidence>
<feature type="domain" description="O-acyltransferase WSD1 C-terminal" evidence="10">
    <location>
        <begin position="355"/>
        <end position="480"/>
    </location>
</feature>
<evidence type="ECO:0000256" key="6">
    <source>
        <dbReference type="ARBA" id="ARBA00047604"/>
    </source>
</evidence>
<comment type="pathway">
    <text evidence="2">Lipid metabolism.</text>
</comment>
<organism evidence="11 12">
    <name type="scientific">Phascolomyces articulosus</name>
    <dbReference type="NCBI Taxonomy" id="60185"/>
    <lineage>
        <taxon>Eukaryota</taxon>
        <taxon>Fungi</taxon>
        <taxon>Fungi incertae sedis</taxon>
        <taxon>Mucoromycota</taxon>
        <taxon>Mucoromycotina</taxon>
        <taxon>Mucoromycetes</taxon>
        <taxon>Mucorales</taxon>
        <taxon>Lichtheimiaceae</taxon>
        <taxon>Phascolomyces</taxon>
    </lineage>
</organism>
<dbReference type="PANTHER" id="PTHR31650">
    <property type="entry name" value="O-ACYLTRANSFERASE (WSD1-LIKE) FAMILY PROTEIN"/>
    <property type="match status" value="1"/>
</dbReference>
<evidence type="ECO:0000259" key="9">
    <source>
        <dbReference type="Pfam" id="PF03007"/>
    </source>
</evidence>
<evidence type="ECO:0000256" key="8">
    <source>
        <dbReference type="SAM" id="MobiDB-lite"/>
    </source>
</evidence>
<evidence type="ECO:0000256" key="3">
    <source>
        <dbReference type="ARBA" id="ARBA00022679"/>
    </source>
</evidence>
<dbReference type="InterPro" id="IPR045034">
    <property type="entry name" value="O-acyltransferase_WSD1-like"/>
</dbReference>
<dbReference type="Gene3D" id="3.30.559.10">
    <property type="entry name" value="Chloramphenicol acetyltransferase-like domain"/>
    <property type="match status" value="1"/>
</dbReference>
<dbReference type="InterPro" id="IPR009721">
    <property type="entry name" value="O-acyltransferase_WSD1_C"/>
</dbReference>
<evidence type="ECO:0000256" key="7">
    <source>
        <dbReference type="ARBA" id="ARBA00048109"/>
    </source>
</evidence>
<feature type="compositionally biased region" description="Low complexity" evidence="8">
    <location>
        <begin position="174"/>
        <end position="184"/>
    </location>
</feature>
<keyword evidence="4 11" id="KW-0012">Acyltransferase</keyword>
<reference evidence="11" key="2">
    <citation type="submission" date="2023-02" db="EMBL/GenBank/DDBJ databases">
        <authorList>
            <consortium name="DOE Joint Genome Institute"/>
            <person name="Mondo S.J."/>
            <person name="Chang Y."/>
            <person name="Wang Y."/>
            <person name="Ahrendt S."/>
            <person name="Andreopoulos W."/>
            <person name="Barry K."/>
            <person name="Beard J."/>
            <person name="Benny G.L."/>
            <person name="Blankenship S."/>
            <person name="Bonito G."/>
            <person name="Cuomo C."/>
            <person name="Desiro A."/>
            <person name="Gervers K.A."/>
            <person name="Hundley H."/>
            <person name="Kuo A."/>
            <person name="LaButti K."/>
            <person name="Lang B.F."/>
            <person name="Lipzen A."/>
            <person name="O'Donnell K."/>
            <person name="Pangilinan J."/>
            <person name="Reynolds N."/>
            <person name="Sandor L."/>
            <person name="Smith M.W."/>
            <person name="Tsang A."/>
            <person name="Grigoriev I.V."/>
            <person name="Stajich J.E."/>
            <person name="Spatafora J.W."/>
        </authorList>
    </citation>
    <scope>NUCLEOTIDE SEQUENCE</scope>
    <source>
        <strain evidence="11">RSA 2281</strain>
    </source>
</reference>
<sequence length="512" mass="59531">MLEEKLSGLDNFFLQIEHPRRLMTVSSLWMFNERLDSYLVYNAIEKLCDHFPRYTTVPANGSAIETPIWSTPIGWKPHMNIEHYRLETPSNEALQEYISDMQSRPFDYSKPLWELHAISGLPEERCAFLWKAHHCLADGLGFISSLLEITTTSPCNKNNDKNNDKRPSLINRKSSSVRLSSPARRPSRPTRRRSTRSQRVTMNNYNKRQQHLRPLLLNDIPDQIYFLFPAWLQWFTTWCVIWANRIYVLWIVLWHDLWVILLCILPERLSSHRRDIFYTGLQSFQKQVAWSDTIRLKDVRTVRRALRSTVNDIMVLVVTRCIKNYLEEVGMRHDDFVRLFVPISQRDMDDQSFQNVISGIWGWFSMKDLSTHELLAQVRAEMQAVKISRIPRFMYKIAVQGILEHFPGVLTAMLPTVNRMVNIPHGVFTNLPGPAELVEFGGKPIQSIYVLPPQNGKGSLAIGLVSYCDQVNITVMADSHPNYPHIAQGICSRFAPEFNFLLREVNMNTSRK</sequence>
<feature type="compositionally biased region" description="Basic residues" evidence="8">
    <location>
        <begin position="185"/>
        <end position="196"/>
    </location>
</feature>
<dbReference type="GO" id="GO:0047196">
    <property type="term" value="F:long-chain-alcohol O-fatty-acyltransferase activity"/>
    <property type="evidence" value="ECO:0007669"/>
    <property type="project" value="UniProtKB-EC"/>
</dbReference>
<dbReference type="Pfam" id="PF06974">
    <property type="entry name" value="WS_DGAT_C"/>
    <property type="match status" value="1"/>
</dbReference>
<dbReference type="Pfam" id="PF03007">
    <property type="entry name" value="WS_DGAT_cat"/>
    <property type="match status" value="1"/>
</dbReference>
<feature type="region of interest" description="Disordered" evidence="8">
    <location>
        <begin position="174"/>
        <end position="198"/>
    </location>
</feature>
<dbReference type="PANTHER" id="PTHR31650:SF1">
    <property type="entry name" value="WAX ESTER SYNTHASE_DIACYLGLYCEROL ACYLTRANSFERASE 4-RELATED"/>
    <property type="match status" value="1"/>
</dbReference>
<dbReference type="Proteomes" id="UP001209540">
    <property type="component" value="Unassembled WGS sequence"/>
</dbReference>
<dbReference type="InterPro" id="IPR023213">
    <property type="entry name" value="CAT-like_dom_sf"/>
</dbReference>